<evidence type="ECO:0000313" key="3">
    <source>
        <dbReference type="Proteomes" id="UP000288052"/>
    </source>
</evidence>
<proteinExistence type="predicted"/>
<comment type="caution">
    <text evidence="2">The sequence shown here is derived from an EMBL/GenBank/DDBJ whole genome shotgun (WGS) entry which is preliminary data.</text>
</comment>
<dbReference type="EMBL" id="QXGI01000008">
    <property type="protein sequence ID" value="RSX46085.1"/>
    <property type="molecule type" value="Genomic_DNA"/>
</dbReference>
<organism evidence="2 3">
    <name type="scientific">Bifidobacterium castoris</name>
    <dbReference type="NCBI Taxonomy" id="2306972"/>
    <lineage>
        <taxon>Bacteria</taxon>
        <taxon>Bacillati</taxon>
        <taxon>Actinomycetota</taxon>
        <taxon>Actinomycetes</taxon>
        <taxon>Bifidobacteriales</taxon>
        <taxon>Bifidobacteriaceae</taxon>
        <taxon>Bifidobacterium</taxon>
    </lineage>
</organism>
<reference evidence="2 3" key="1">
    <citation type="submission" date="2018-09" db="EMBL/GenBank/DDBJ databases">
        <title>Characterization of the phylogenetic diversity of five novel species belonging to the genus Bifidobacterium.</title>
        <authorList>
            <person name="Lugli G.A."/>
            <person name="Duranti S."/>
            <person name="Milani C."/>
        </authorList>
    </citation>
    <scope>NUCLEOTIDE SEQUENCE [LARGE SCALE GENOMIC DNA]</scope>
    <source>
        <strain evidence="2 3">2020B</strain>
    </source>
</reference>
<dbReference type="InterPro" id="IPR025272">
    <property type="entry name" value="SocA_Panacea"/>
</dbReference>
<name>A0A430F5D2_9BIFI</name>
<dbReference type="Pfam" id="PF13274">
    <property type="entry name" value="SocA_Panacea"/>
    <property type="match status" value="1"/>
</dbReference>
<evidence type="ECO:0000259" key="1">
    <source>
        <dbReference type="Pfam" id="PF13274"/>
    </source>
</evidence>
<accession>A0A430F5D2</accession>
<dbReference type="Proteomes" id="UP000288052">
    <property type="component" value="Unassembled WGS sequence"/>
</dbReference>
<dbReference type="AlphaFoldDB" id="A0A430F5D2"/>
<dbReference type="RefSeq" id="WP_241218338.1">
    <property type="nucleotide sequence ID" value="NZ_QXGI01000008.1"/>
</dbReference>
<keyword evidence="3" id="KW-1185">Reference proteome</keyword>
<gene>
    <name evidence="2" type="ORF">D2E22_1657</name>
</gene>
<evidence type="ECO:0000313" key="2">
    <source>
        <dbReference type="EMBL" id="RSX46085.1"/>
    </source>
</evidence>
<protein>
    <recommendedName>
        <fullName evidence="1">Antitoxin SocA-like Panacea domain-containing protein</fullName>
    </recommendedName>
</protein>
<sequence length="173" mass="19429">MDDVTKEEVDSLEGVGINPTYVANSILRRAFTESIPITPMKLQKLLFFVTCLYQRATRRHLLTESFQPWKYGPVCAAVYDEFKTFGAQPIDRYATDARGLATAVNEAQAPAFAGALDTVWRSMKHCGAVELSRLTHVPGSSWSKAIADHRDFIDNAVMADDHTFDCMLREPKR</sequence>
<feature type="domain" description="Antitoxin SocA-like Panacea" evidence="1">
    <location>
        <begin position="42"/>
        <end position="142"/>
    </location>
</feature>